<dbReference type="Gene3D" id="3.40.50.970">
    <property type="match status" value="2"/>
</dbReference>
<dbReference type="Proteomes" id="UP000199305">
    <property type="component" value="Unassembled WGS sequence"/>
</dbReference>
<dbReference type="InterPro" id="IPR012001">
    <property type="entry name" value="Thiamin_PyroP_enz_TPP-bd_dom"/>
</dbReference>
<dbReference type="CDD" id="cd07035">
    <property type="entry name" value="TPP_PYR_POX_like"/>
    <property type="match status" value="1"/>
</dbReference>
<protein>
    <submittedName>
        <fullName evidence="7">Acetolactate synthase-1/2/3 large subunit</fullName>
    </submittedName>
</protein>
<evidence type="ECO:0000313" key="7">
    <source>
        <dbReference type="EMBL" id="SDK17897.1"/>
    </source>
</evidence>
<dbReference type="NCBIfam" id="NF006187">
    <property type="entry name" value="PRK08322.1"/>
    <property type="match status" value="1"/>
</dbReference>
<dbReference type="EMBL" id="FNFH01000003">
    <property type="protein sequence ID" value="SDK17897.1"/>
    <property type="molecule type" value="Genomic_DNA"/>
</dbReference>
<dbReference type="OrthoDB" id="9785953at2"/>
<gene>
    <name evidence="7" type="ORF">SAMN05216212_1734</name>
</gene>
<organism evidence="7 8">
    <name type="scientific">Microbulbifer yueqingensis</name>
    <dbReference type="NCBI Taxonomy" id="658219"/>
    <lineage>
        <taxon>Bacteria</taxon>
        <taxon>Pseudomonadati</taxon>
        <taxon>Pseudomonadota</taxon>
        <taxon>Gammaproteobacteria</taxon>
        <taxon>Cellvibrionales</taxon>
        <taxon>Microbulbiferaceae</taxon>
        <taxon>Microbulbifer</taxon>
    </lineage>
</organism>
<accession>A0A1G8ZS76</accession>
<dbReference type="SUPFAM" id="SSF52467">
    <property type="entry name" value="DHS-like NAD/FAD-binding domain"/>
    <property type="match status" value="1"/>
</dbReference>
<evidence type="ECO:0000259" key="4">
    <source>
        <dbReference type="Pfam" id="PF00205"/>
    </source>
</evidence>
<dbReference type="GO" id="GO:0030976">
    <property type="term" value="F:thiamine pyrophosphate binding"/>
    <property type="evidence" value="ECO:0007669"/>
    <property type="project" value="InterPro"/>
</dbReference>
<dbReference type="RefSeq" id="WP_091511998.1">
    <property type="nucleotide sequence ID" value="NZ_FNFH01000003.1"/>
</dbReference>
<dbReference type="Pfam" id="PF02775">
    <property type="entry name" value="TPP_enzyme_C"/>
    <property type="match status" value="1"/>
</dbReference>
<dbReference type="STRING" id="658219.SAMN05216212_1734"/>
<dbReference type="InterPro" id="IPR012000">
    <property type="entry name" value="Thiamin_PyroP_enz_cen_dom"/>
</dbReference>
<evidence type="ECO:0000259" key="5">
    <source>
        <dbReference type="Pfam" id="PF02775"/>
    </source>
</evidence>
<dbReference type="PROSITE" id="PS00187">
    <property type="entry name" value="TPP_ENZYMES"/>
    <property type="match status" value="1"/>
</dbReference>
<proteinExistence type="inferred from homology"/>
<dbReference type="InterPro" id="IPR029061">
    <property type="entry name" value="THDP-binding"/>
</dbReference>
<evidence type="ECO:0000256" key="2">
    <source>
        <dbReference type="ARBA" id="ARBA00023052"/>
    </source>
</evidence>
<evidence type="ECO:0000259" key="6">
    <source>
        <dbReference type="Pfam" id="PF02776"/>
    </source>
</evidence>
<dbReference type="GO" id="GO:0003984">
    <property type="term" value="F:acetolactate synthase activity"/>
    <property type="evidence" value="ECO:0007669"/>
    <property type="project" value="TreeGrafter"/>
</dbReference>
<feature type="domain" description="Thiamine pyrophosphate enzyme TPP-binding" evidence="5">
    <location>
        <begin position="378"/>
        <end position="524"/>
    </location>
</feature>
<dbReference type="GO" id="GO:0009097">
    <property type="term" value="P:isoleucine biosynthetic process"/>
    <property type="evidence" value="ECO:0007669"/>
    <property type="project" value="TreeGrafter"/>
</dbReference>
<dbReference type="AlphaFoldDB" id="A0A1G8ZS76"/>
<dbReference type="GO" id="GO:0009099">
    <property type="term" value="P:L-valine biosynthetic process"/>
    <property type="evidence" value="ECO:0007669"/>
    <property type="project" value="TreeGrafter"/>
</dbReference>
<feature type="domain" description="Thiamine pyrophosphate enzyme central" evidence="4">
    <location>
        <begin position="186"/>
        <end position="319"/>
    </location>
</feature>
<feature type="domain" description="Thiamine pyrophosphate enzyme N-terminal TPP-binding" evidence="6">
    <location>
        <begin position="1"/>
        <end position="116"/>
    </location>
</feature>
<dbReference type="FunFam" id="3.40.50.970:FF:000007">
    <property type="entry name" value="Acetolactate synthase"/>
    <property type="match status" value="1"/>
</dbReference>
<sequence length="546" mass="60318">MKASDLFVRALEAEGVEYVFAIPGEENLDLLESLRGSKIELVITRHEQAAGFMAATYGRLTGKAAVCLSTLGPGATNLVTAAAYAQLGAMPMVMVTGQKPIKSSKQGQFQIIDIVDMMRPLTKFTKTIVSGDSIPARVREAFRQAHEERPGATHLELPEDIAQEHSTMPVLEPSYTRRPIAEEKAIRQAAQAIAAARQPLLLIGAGANRKLTSKMLREFVKKLGIPAITTQMGKGVIDESGPHFIGNTALSDHDFVHRAIDEADLIINVGHDVVEKPPFFMRPGGAEVVHINFNSAEVDPVYFPQIEVVGDIANSLWQLKERLEPQEHWSFAHAHRIRDALRKHIVDGAGDDSFPIRPQRLVREVRDVMPEDGILALDNGIYKIWFARNYPAHSPNSVLLDNALATMGAGLPSAMAAKLVFPERKVMAICGDGGFMMNSQELETAVRLKQDLIILVLRDDAYGMIKWKQKQMEYHDFGLDFGNPDFVAYAEAYGAHGHRIGATSELKPLIEKCCKQGGVHLIDVPVDYSDNDRILNQEIRDLARKL</sequence>
<reference evidence="8" key="1">
    <citation type="submission" date="2016-10" db="EMBL/GenBank/DDBJ databases">
        <authorList>
            <person name="Varghese N."/>
            <person name="Submissions S."/>
        </authorList>
    </citation>
    <scope>NUCLEOTIDE SEQUENCE [LARGE SCALE GENOMIC DNA]</scope>
    <source>
        <strain evidence="8">CGMCC 1.10658</strain>
    </source>
</reference>
<dbReference type="SUPFAM" id="SSF52518">
    <property type="entry name" value="Thiamin diphosphate-binding fold (THDP-binding)"/>
    <property type="match status" value="2"/>
</dbReference>
<name>A0A1G8ZS76_9GAMM</name>
<keyword evidence="8" id="KW-1185">Reference proteome</keyword>
<dbReference type="InterPro" id="IPR029035">
    <property type="entry name" value="DHS-like_NAD/FAD-binding_dom"/>
</dbReference>
<dbReference type="Pfam" id="PF00205">
    <property type="entry name" value="TPP_enzyme_M"/>
    <property type="match status" value="1"/>
</dbReference>
<dbReference type="GO" id="GO:0005948">
    <property type="term" value="C:acetolactate synthase complex"/>
    <property type="evidence" value="ECO:0007669"/>
    <property type="project" value="TreeGrafter"/>
</dbReference>
<dbReference type="InterPro" id="IPR045229">
    <property type="entry name" value="TPP_enz"/>
</dbReference>
<dbReference type="GO" id="GO:0000287">
    <property type="term" value="F:magnesium ion binding"/>
    <property type="evidence" value="ECO:0007669"/>
    <property type="project" value="InterPro"/>
</dbReference>
<dbReference type="PANTHER" id="PTHR18968">
    <property type="entry name" value="THIAMINE PYROPHOSPHATE ENZYMES"/>
    <property type="match status" value="1"/>
</dbReference>
<comment type="similarity">
    <text evidence="1 3">Belongs to the TPP enzyme family.</text>
</comment>
<evidence type="ECO:0000313" key="8">
    <source>
        <dbReference type="Proteomes" id="UP000199305"/>
    </source>
</evidence>
<keyword evidence="2 3" id="KW-0786">Thiamine pyrophosphate</keyword>
<dbReference type="PANTHER" id="PTHR18968:SF129">
    <property type="entry name" value="ACETOLACTATE SYNTHASE"/>
    <property type="match status" value="1"/>
</dbReference>
<evidence type="ECO:0000256" key="3">
    <source>
        <dbReference type="RuleBase" id="RU362132"/>
    </source>
</evidence>
<evidence type="ECO:0000256" key="1">
    <source>
        <dbReference type="ARBA" id="ARBA00007812"/>
    </source>
</evidence>
<dbReference type="Gene3D" id="3.40.50.1220">
    <property type="entry name" value="TPP-binding domain"/>
    <property type="match status" value="1"/>
</dbReference>
<dbReference type="CDD" id="cd02010">
    <property type="entry name" value="TPP_ALS"/>
    <property type="match status" value="1"/>
</dbReference>
<dbReference type="InterPro" id="IPR000399">
    <property type="entry name" value="TPP-bd_CS"/>
</dbReference>
<dbReference type="InterPro" id="IPR011766">
    <property type="entry name" value="TPP_enzyme_TPP-bd"/>
</dbReference>
<dbReference type="Pfam" id="PF02776">
    <property type="entry name" value="TPP_enzyme_N"/>
    <property type="match status" value="1"/>
</dbReference>
<dbReference type="GO" id="GO:0050660">
    <property type="term" value="F:flavin adenine dinucleotide binding"/>
    <property type="evidence" value="ECO:0007669"/>
    <property type="project" value="TreeGrafter"/>
</dbReference>